<keyword evidence="3" id="KW-1185">Reference proteome</keyword>
<evidence type="ECO:0000313" key="2">
    <source>
        <dbReference type="EMBL" id="MFD1225825.1"/>
    </source>
</evidence>
<dbReference type="EMBL" id="JBHTMA010000002">
    <property type="protein sequence ID" value="MFD1225825.1"/>
    <property type="molecule type" value="Genomic_DNA"/>
</dbReference>
<sequence>MLKKLKNPEHVRFENLIDDMLQNSDITLIAERNLLSKKWFEYRFYSPSQADRCFLKAYQNIYSRKIAENIDRDLARNARGAHSKTIEHNTRERSQLRAARQRADEFGMPYPVYIEAAFNFALLKSDKRKHFPRPNELHGNSEAAPWFVDYVMKRWHELLADGLFSVEHPAYLIENYKDLPAQNEFRAFIVQHVQHENIPLHRAIRKYTYEKRQIPLDVFKNNFPEALFQQALKIAESDLQHHPVDVERVIPIAKSQLWPTCFALHYTCTPTSPECSSCPLLPGCQKTGDTLVAKAGVKIGIANPAADYEKRLARDRKRRQRERERKNKTASLQNVPQHVII</sequence>
<organism evidence="2 3">
    <name type="scientific">Pseudochrobactrum kiredjianiae</name>
    <dbReference type="NCBI Taxonomy" id="386305"/>
    <lineage>
        <taxon>Bacteria</taxon>
        <taxon>Pseudomonadati</taxon>
        <taxon>Pseudomonadota</taxon>
        <taxon>Alphaproteobacteria</taxon>
        <taxon>Hyphomicrobiales</taxon>
        <taxon>Brucellaceae</taxon>
        <taxon>Pseudochrobactrum</taxon>
    </lineage>
</organism>
<comment type="caution">
    <text evidence="2">The sequence shown here is derived from an EMBL/GenBank/DDBJ whole genome shotgun (WGS) entry which is preliminary data.</text>
</comment>
<evidence type="ECO:0000313" key="3">
    <source>
        <dbReference type="Proteomes" id="UP001597263"/>
    </source>
</evidence>
<gene>
    <name evidence="2" type="ORF">ACFQ35_01285</name>
</gene>
<evidence type="ECO:0000256" key="1">
    <source>
        <dbReference type="SAM" id="MobiDB-lite"/>
    </source>
</evidence>
<dbReference type="Proteomes" id="UP001597263">
    <property type="component" value="Unassembled WGS sequence"/>
</dbReference>
<proteinExistence type="predicted"/>
<protein>
    <submittedName>
        <fullName evidence="2">Uncharacterized protein</fullName>
    </submittedName>
</protein>
<feature type="region of interest" description="Disordered" evidence="1">
    <location>
        <begin position="316"/>
        <end position="341"/>
    </location>
</feature>
<name>A0ABW3V212_9HYPH</name>
<feature type="compositionally biased region" description="Polar residues" evidence="1">
    <location>
        <begin position="329"/>
        <end position="341"/>
    </location>
</feature>
<accession>A0ABW3V212</accession>
<reference evidence="3" key="1">
    <citation type="journal article" date="2019" name="Int. J. Syst. Evol. Microbiol.">
        <title>The Global Catalogue of Microorganisms (GCM) 10K type strain sequencing project: providing services to taxonomists for standard genome sequencing and annotation.</title>
        <authorList>
            <consortium name="The Broad Institute Genomics Platform"/>
            <consortium name="The Broad Institute Genome Sequencing Center for Infectious Disease"/>
            <person name="Wu L."/>
            <person name="Ma J."/>
        </authorList>
    </citation>
    <scope>NUCLEOTIDE SEQUENCE [LARGE SCALE GENOMIC DNA]</scope>
    <source>
        <strain evidence="3">CCUG 49584</strain>
    </source>
</reference>
<dbReference type="RefSeq" id="WP_289387799.1">
    <property type="nucleotide sequence ID" value="NZ_JAUCBM010000006.1"/>
</dbReference>